<gene>
    <name evidence="1" type="ORF">S03H2_06423</name>
</gene>
<sequence length="348" mass="38882">HCDEAISHALIAENEETSRSFLELRDEIRSFRKWIQSSPITRDEGIREIRKLRRSFEAFNPDYDVSKCETCGDPTEVMEEITKILGDLKKTPLVAAHEPEADEFILMEREMAEKLIAKLSEKYGVEPPEIVISDECHEPHIGLYSDNKIMVCRSAISLHVLAHEFWHHFQKEKGMHLDEGEAEKFAVDLFKPNDKFAVELFGTPPQKGLYANHNHSHNERKMVKSIKDVGIIYGLQQLGFAADYGLKYADTLRPVGFLGQPISFWGDILGTIGGVVGALKLPAPYDLAAAMVGGYLSTDLWNQAARLIPMRVAVPPPLVYTPPGTVVRPPVTVPPSAVVAPIGRYIVT</sequence>
<dbReference type="AlphaFoldDB" id="X1FD47"/>
<accession>X1FD47</accession>
<feature type="non-terminal residue" evidence="1">
    <location>
        <position position="1"/>
    </location>
</feature>
<reference evidence="1" key="1">
    <citation type="journal article" date="2014" name="Front. Microbiol.">
        <title>High frequency of phylogenetically diverse reductive dehalogenase-homologous genes in deep subseafloor sedimentary metagenomes.</title>
        <authorList>
            <person name="Kawai M."/>
            <person name="Futagami T."/>
            <person name="Toyoda A."/>
            <person name="Takaki Y."/>
            <person name="Nishi S."/>
            <person name="Hori S."/>
            <person name="Arai W."/>
            <person name="Tsubouchi T."/>
            <person name="Morono Y."/>
            <person name="Uchiyama I."/>
            <person name="Ito T."/>
            <person name="Fujiyama A."/>
            <person name="Inagaki F."/>
            <person name="Takami H."/>
        </authorList>
    </citation>
    <scope>NUCLEOTIDE SEQUENCE</scope>
    <source>
        <strain evidence="1">Expedition CK06-06</strain>
    </source>
</reference>
<organism evidence="1">
    <name type="scientific">marine sediment metagenome</name>
    <dbReference type="NCBI Taxonomy" id="412755"/>
    <lineage>
        <taxon>unclassified sequences</taxon>
        <taxon>metagenomes</taxon>
        <taxon>ecological metagenomes</taxon>
    </lineage>
</organism>
<proteinExistence type="predicted"/>
<evidence type="ECO:0000313" key="1">
    <source>
        <dbReference type="EMBL" id="GAH18678.1"/>
    </source>
</evidence>
<name>X1FD47_9ZZZZ</name>
<dbReference type="EMBL" id="BARU01002809">
    <property type="protein sequence ID" value="GAH18678.1"/>
    <property type="molecule type" value="Genomic_DNA"/>
</dbReference>
<comment type="caution">
    <text evidence="1">The sequence shown here is derived from an EMBL/GenBank/DDBJ whole genome shotgun (WGS) entry which is preliminary data.</text>
</comment>
<feature type="non-terminal residue" evidence="1">
    <location>
        <position position="348"/>
    </location>
</feature>
<protein>
    <submittedName>
        <fullName evidence="1">Uncharacterized protein</fullName>
    </submittedName>
</protein>